<evidence type="ECO:0000259" key="5">
    <source>
        <dbReference type="Pfam" id="PF07687"/>
    </source>
</evidence>
<dbReference type="PANTHER" id="PTHR32494:SF5">
    <property type="entry name" value="ALLANTOATE AMIDOHYDROLASE"/>
    <property type="match status" value="1"/>
</dbReference>
<keyword evidence="2 6" id="KW-0378">Hydrolase</keyword>
<dbReference type="Pfam" id="PF01546">
    <property type="entry name" value="Peptidase_M20"/>
    <property type="match status" value="1"/>
</dbReference>
<accession>A0A939HHC9</accession>
<evidence type="ECO:0000313" key="7">
    <source>
        <dbReference type="Proteomes" id="UP000664073"/>
    </source>
</evidence>
<dbReference type="AlphaFoldDB" id="A0A939HHC9"/>
<feature type="binding site" evidence="3">
    <location>
        <position position="128"/>
    </location>
    <ligand>
        <name>Zn(2+)</name>
        <dbReference type="ChEBI" id="CHEBI:29105"/>
        <label>2</label>
    </ligand>
</feature>
<dbReference type="SUPFAM" id="SSF55031">
    <property type="entry name" value="Bacterial exopeptidase dimerisation domain"/>
    <property type="match status" value="1"/>
</dbReference>
<dbReference type="NCBIfam" id="TIGR01879">
    <property type="entry name" value="hydantase"/>
    <property type="match status" value="1"/>
</dbReference>
<feature type="binding site" evidence="4">
    <location>
        <position position="282"/>
    </location>
    <ligand>
        <name>allantoate</name>
        <dbReference type="ChEBI" id="CHEBI:17536"/>
    </ligand>
</feature>
<feature type="binding site" evidence="3">
    <location>
        <position position="82"/>
    </location>
    <ligand>
        <name>Zn(2+)</name>
        <dbReference type="ChEBI" id="CHEBI:29105"/>
        <label>1</label>
    </ligand>
</feature>
<keyword evidence="7" id="KW-1185">Reference proteome</keyword>
<dbReference type="InterPro" id="IPR036264">
    <property type="entry name" value="Bact_exopeptidase_dim_dom"/>
</dbReference>
<dbReference type="Gene3D" id="3.30.70.360">
    <property type="match status" value="1"/>
</dbReference>
<feature type="domain" description="Peptidase M20 dimerisation" evidence="5">
    <location>
        <begin position="224"/>
        <end position="318"/>
    </location>
</feature>
<evidence type="ECO:0000256" key="2">
    <source>
        <dbReference type="ARBA" id="ARBA00022801"/>
    </source>
</evidence>
<feature type="binding site" evidence="3">
    <location>
        <position position="391"/>
    </location>
    <ligand>
        <name>Zn(2+)</name>
        <dbReference type="ChEBI" id="CHEBI:29105"/>
        <label>2</label>
    </ligand>
</feature>
<comment type="similarity">
    <text evidence="1">Belongs to the peptidase M20 family.</text>
</comment>
<dbReference type="Pfam" id="PF07687">
    <property type="entry name" value="M20_dimer"/>
    <property type="match status" value="1"/>
</dbReference>
<feature type="binding site" evidence="3">
    <location>
        <position position="193"/>
    </location>
    <ligand>
        <name>Zn(2+)</name>
        <dbReference type="ChEBI" id="CHEBI:29105"/>
        <label>1</label>
    </ligand>
</feature>
<dbReference type="PANTHER" id="PTHR32494">
    <property type="entry name" value="ALLANTOATE DEIMINASE-RELATED"/>
    <property type="match status" value="1"/>
</dbReference>
<dbReference type="SUPFAM" id="SSF53187">
    <property type="entry name" value="Zn-dependent exopeptidases"/>
    <property type="match status" value="1"/>
</dbReference>
<sequence>MNATAFHHAFGEKLFATLHTLSFDGLGMTRPSYSPQENAAHTLLCDVARNYGLEIRRDWAANLFLTLPGKDRAKPVVLTGSHMDTVPSGGNYDGAAGVIAGLSILCRWVRDGFLPERDTTVIATRAEESVWFPLSYVGSRTAFDLLTEKDLNTRRSDTGRTLFEHIAECGGTPQWPHTAILKPEQIDCFVELHIEQGPVLLGENAVLAVVSGICGSIRYRKAWIEGEYAHSGATPRKFRSDAVVAMADLVSTLHAYWQTLESEGHTLTLTFGVCQTDARQANFSAVAGKVSFTLDVRAQDTALLDHVDRHIQQVARTVEQRHRVKVHLGEKTGSTPALMDESLQQAALEISRELDIPALKMASGAGHDAATFANQGVPTEMLFVRNENGSHNPYEHLEIADFAAATTVLDGLLKLRAEKV</sequence>
<evidence type="ECO:0000313" key="6">
    <source>
        <dbReference type="EMBL" id="MBO1324433.1"/>
    </source>
</evidence>
<reference evidence="6" key="1">
    <citation type="submission" date="2021-03" db="EMBL/GenBank/DDBJ databases">
        <title>The complete genome sequence of Acetobacter sp. TBRC 12339.</title>
        <authorList>
            <person name="Charoenyingcharoen P."/>
            <person name="Yukphan P."/>
        </authorList>
    </citation>
    <scope>NUCLEOTIDE SEQUENCE</scope>
    <source>
        <strain evidence="6">TBRC 12339</strain>
    </source>
</reference>
<organism evidence="6 7">
    <name type="scientific">Acetobacter garciniae</name>
    <dbReference type="NCBI Taxonomy" id="2817435"/>
    <lineage>
        <taxon>Bacteria</taxon>
        <taxon>Pseudomonadati</taxon>
        <taxon>Pseudomonadota</taxon>
        <taxon>Alphaproteobacteria</taxon>
        <taxon>Acetobacterales</taxon>
        <taxon>Acetobacteraceae</taxon>
        <taxon>Acetobacter</taxon>
    </lineage>
</organism>
<comment type="cofactor">
    <cofactor evidence="3">
        <name>Zn(2+)</name>
        <dbReference type="ChEBI" id="CHEBI:29105"/>
    </cofactor>
    <text evidence="3">Binds 2 Zn(2+) ions per subunit.</text>
</comment>
<dbReference type="InterPro" id="IPR011650">
    <property type="entry name" value="Peptidase_M20_dimer"/>
</dbReference>
<feature type="binding site" evidence="3">
    <location>
        <position position="93"/>
    </location>
    <ligand>
        <name>Zn(2+)</name>
        <dbReference type="ChEBI" id="CHEBI:29105"/>
        <label>1</label>
    </ligand>
</feature>
<dbReference type="Proteomes" id="UP000664073">
    <property type="component" value="Unassembled WGS sequence"/>
</dbReference>
<protein>
    <submittedName>
        <fullName evidence="6">Hydantoinase/carbamoylase family amidase</fullName>
        <ecNumber evidence="6">3.5.-.-</ecNumber>
    </submittedName>
</protein>
<feature type="binding site" evidence="4">
    <location>
        <position position="297"/>
    </location>
    <ligand>
        <name>allantoate</name>
        <dbReference type="ChEBI" id="CHEBI:17536"/>
    </ligand>
</feature>
<dbReference type="GO" id="GO:0046872">
    <property type="term" value="F:metal ion binding"/>
    <property type="evidence" value="ECO:0007669"/>
    <property type="project" value="UniProtKB-KW"/>
</dbReference>
<evidence type="ECO:0000256" key="3">
    <source>
        <dbReference type="PIRSR" id="PIRSR001235-1"/>
    </source>
</evidence>
<keyword evidence="3" id="KW-0479">Metal-binding</keyword>
<keyword evidence="3" id="KW-0862">Zinc</keyword>
<evidence type="ECO:0000256" key="4">
    <source>
        <dbReference type="PIRSR" id="PIRSR001235-2"/>
    </source>
</evidence>
<comment type="caution">
    <text evidence="6">The sequence shown here is derived from an EMBL/GenBank/DDBJ whole genome shotgun (WGS) entry which is preliminary data.</text>
</comment>
<dbReference type="PIRSF" id="PIRSF001235">
    <property type="entry name" value="Amidase_carbamoylase"/>
    <property type="match status" value="1"/>
</dbReference>
<evidence type="ECO:0000256" key="1">
    <source>
        <dbReference type="ARBA" id="ARBA00006153"/>
    </source>
</evidence>
<dbReference type="InterPro" id="IPR002933">
    <property type="entry name" value="Peptidase_M20"/>
</dbReference>
<proteinExistence type="inferred from homology"/>
<name>A0A939HHC9_9PROT</name>
<dbReference type="RefSeq" id="WP_207845135.1">
    <property type="nucleotide sequence ID" value="NZ_JAFVMH010000002.1"/>
</dbReference>
<dbReference type="EC" id="3.5.-.-" evidence="6"/>
<dbReference type="Gene3D" id="3.40.630.10">
    <property type="entry name" value="Zn peptidases"/>
    <property type="match status" value="1"/>
</dbReference>
<dbReference type="GO" id="GO:0016813">
    <property type="term" value="F:hydrolase activity, acting on carbon-nitrogen (but not peptide) bonds, in linear amidines"/>
    <property type="evidence" value="ECO:0007669"/>
    <property type="project" value="InterPro"/>
</dbReference>
<dbReference type="InterPro" id="IPR010158">
    <property type="entry name" value="Amidase_Cbmase"/>
</dbReference>
<dbReference type="EMBL" id="JAFVMH010000002">
    <property type="protein sequence ID" value="MBO1324433.1"/>
    <property type="molecule type" value="Genomic_DNA"/>
</dbReference>
<feature type="binding site" evidence="4">
    <location>
        <position position="218"/>
    </location>
    <ligand>
        <name>allantoate</name>
        <dbReference type="ChEBI" id="CHEBI:17536"/>
    </ligand>
</feature>
<dbReference type="NCBIfam" id="NF009527">
    <property type="entry name" value="PRK12891.1"/>
    <property type="match status" value="1"/>
</dbReference>
<feature type="binding site" evidence="3">
    <location>
        <position position="93"/>
    </location>
    <ligand>
        <name>Zn(2+)</name>
        <dbReference type="ChEBI" id="CHEBI:29105"/>
        <label>2</label>
    </ligand>
</feature>
<gene>
    <name evidence="6" type="ORF">J2D77_04590</name>
</gene>